<protein>
    <submittedName>
        <fullName evidence="3">Histidine kinase</fullName>
    </submittedName>
</protein>
<sequence>MMDKNEHRICGYSSLLISLMVNSPKLLALRENGVMARYWHFNPFELLFQFTFNLIFCALLFNINLRKGKGLSSYRERRRYYSYVTFNFLAFCVLLITSTVLHRLFFPSLQLPRLIFPGALFRLSFSAILTAIIIKIILLMRNSRSMTAENQQLKNAYLASELQLLKEQMNPHFLFNSLSSLSAVVSENPKQAQKYIRDMSAVFRYALVGSHTDLVPLADELTMLRSFAKLISMRLEDAFELTINIADIYLPVKIPHLSLQPLLENAVKHNAATTERPLQVAIEAKDNQLIFSNSLWEIPTPEASNGMGLANLNERFRIMMHQEIEISRSDTYFIVKLPLKQ</sequence>
<dbReference type="PANTHER" id="PTHR34220">
    <property type="entry name" value="SENSOR HISTIDINE KINASE YPDA"/>
    <property type="match status" value="1"/>
</dbReference>
<keyword evidence="4" id="KW-1185">Reference proteome</keyword>
<dbReference type="Pfam" id="PF06580">
    <property type="entry name" value="His_kinase"/>
    <property type="match status" value="1"/>
</dbReference>
<keyword evidence="1" id="KW-0472">Membrane</keyword>
<evidence type="ECO:0000256" key="1">
    <source>
        <dbReference type="SAM" id="Phobius"/>
    </source>
</evidence>
<comment type="caution">
    <text evidence="3">The sequence shown here is derived from an EMBL/GenBank/DDBJ whole genome shotgun (WGS) entry which is preliminary data.</text>
</comment>
<keyword evidence="1" id="KW-1133">Transmembrane helix</keyword>
<dbReference type="Proteomes" id="UP000461730">
    <property type="component" value="Unassembled WGS sequence"/>
</dbReference>
<accession>A0A7K1UCY3</accession>
<feature type="transmembrane region" description="Helical" evidence="1">
    <location>
        <begin position="84"/>
        <end position="102"/>
    </location>
</feature>
<feature type="domain" description="Signal transduction histidine kinase internal region" evidence="2">
    <location>
        <begin position="160"/>
        <end position="239"/>
    </location>
</feature>
<evidence type="ECO:0000259" key="2">
    <source>
        <dbReference type="Pfam" id="PF06580"/>
    </source>
</evidence>
<name>A0A7K1UCY3_9BACT</name>
<feature type="transmembrane region" description="Helical" evidence="1">
    <location>
        <begin position="114"/>
        <end position="138"/>
    </location>
</feature>
<dbReference type="GO" id="GO:0016020">
    <property type="term" value="C:membrane"/>
    <property type="evidence" value="ECO:0007669"/>
    <property type="project" value="InterPro"/>
</dbReference>
<dbReference type="PANTHER" id="PTHR34220:SF7">
    <property type="entry name" value="SENSOR HISTIDINE KINASE YPDA"/>
    <property type="match status" value="1"/>
</dbReference>
<dbReference type="Gene3D" id="3.30.565.10">
    <property type="entry name" value="Histidine kinase-like ATPase, C-terminal domain"/>
    <property type="match status" value="1"/>
</dbReference>
<dbReference type="GO" id="GO:0000155">
    <property type="term" value="F:phosphorelay sensor kinase activity"/>
    <property type="evidence" value="ECO:0007669"/>
    <property type="project" value="InterPro"/>
</dbReference>
<proteinExistence type="predicted"/>
<keyword evidence="3" id="KW-0808">Transferase</keyword>
<dbReference type="InterPro" id="IPR010559">
    <property type="entry name" value="Sig_transdc_His_kin_internal"/>
</dbReference>
<reference evidence="3 4" key="1">
    <citation type="submission" date="2019-12" db="EMBL/GenBank/DDBJ databases">
        <title>Chitinophaga sp. strain ysch24 (GDMCC 1.1355), whole genome shotgun sequence.</title>
        <authorList>
            <person name="Zhang X."/>
        </authorList>
    </citation>
    <scope>NUCLEOTIDE SEQUENCE [LARGE SCALE GENOMIC DNA]</scope>
    <source>
        <strain evidence="4">ysch24</strain>
    </source>
</reference>
<evidence type="ECO:0000313" key="4">
    <source>
        <dbReference type="Proteomes" id="UP000461730"/>
    </source>
</evidence>
<dbReference type="EMBL" id="WRXN01000017">
    <property type="protein sequence ID" value="MVT11875.1"/>
    <property type="molecule type" value="Genomic_DNA"/>
</dbReference>
<gene>
    <name evidence="3" type="ORF">GO493_26685</name>
</gene>
<feature type="transmembrane region" description="Helical" evidence="1">
    <location>
        <begin position="44"/>
        <end position="63"/>
    </location>
</feature>
<organism evidence="3 4">
    <name type="scientific">Chitinophaga tropicalis</name>
    <dbReference type="NCBI Taxonomy" id="2683588"/>
    <lineage>
        <taxon>Bacteria</taxon>
        <taxon>Pseudomonadati</taxon>
        <taxon>Bacteroidota</taxon>
        <taxon>Chitinophagia</taxon>
        <taxon>Chitinophagales</taxon>
        <taxon>Chitinophagaceae</taxon>
        <taxon>Chitinophaga</taxon>
    </lineage>
</organism>
<dbReference type="SUPFAM" id="SSF55874">
    <property type="entry name" value="ATPase domain of HSP90 chaperone/DNA topoisomerase II/histidine kinase"/>
    <property type="match status" value="1"/>
</dbReference>
<dbReference type="InterPro" id="IPR036890">
    <property type="entry name" value="HATPase_C_sf"/>
</dbReference>
<keyword evidence="1" id="KW-0812">Transmembrane</keyword>
<evidence type="ECO:0000313" key="3">
    <source>
        <dbReference type="EMBL" id="MVT11875.1"/>
    </source>
</evidence>
<keyword evidence="3" id="KW-0418">Kinase</keyword>
<dbReference type="InterPro" id="IPR050640">
    <property type="entry name" value="Bact_2-comp_sensor_kinase"/>
</dbReference>
<dbReference type="AlphaFoldDB" id="A0A7K1UCY3"/>